<dbReference type="SUPFAM" id="SSF140490">
    <property type="entry name" value="Nqo1C-terminal domain-like"/>
    <property type="match status" value="1"/>
</dbReference>
<proteinExistence type="predicted"/>
<dbReference type="InterPro" id="IPR009051">
    <property type="entry name" value="Helical_ferredxn"/>
</dbReference>
<dbReference type="Gene3D" id="3.50.50.60">
    <property type="entry name" value="FAD/NAD(P)-binding domain"/>
    <property type="match status" value="2"/>
</dbReference>
<dbReference type="OrthoDB" id="9803192at2"/>
<keyword evidence="3" id="KW-1185">Reference proteome</keyword>
<dbReference type="SUPFAM" id="SSF51971">
    <property type="entry name" value="Nucleotide-binding domain"/>
    <property type="match status" value="2"/>
</dbReference>
<dbReference type="InterPro" id="IPR037207">
    <property type="entry name" value="Nuop51_4Fe4S-bd_sf"/>
</dbReference>
<dbReference type="InterPro" id="IPR028261">
    <property type="entry name" value="DPD_II"/>
</dbReference>
<dbReference type="PRINTS" id="PR00419">
    <property type="entry name" value="ADXRDTASE"/>
</dbReference>
<evidence type="ECO:0000313" key="3">
    <source>
        <dbReference type="Proteomes" id="UP000317863"/>
    </source>
</evidence>
<reference evidence="2 3" key="1">
    <citation type="submission" date="2019-02" db="EMBL/GenBank/DDBJ databases">
        <title>Peptostreptococcaceae bacterium ZHW00191 nov., a new bacterium isolated from the human gut.</title>
        <authorList>
            <person name="Zhou H.-W."/>
            <person name="Chen X.-J."/>
        </authorList>
    </citation>
    <scope>NUCLEOTIDE SEQUENCE [LARGE SCALE GENOMIC DNA]</scope>
    <source>
        <strain evidence="2 3">ZHW00191</strain>
    </source>
</reference>
<dbReference type="PANTHER" id="PTHR42783:SF3">
    <property type="entry name" value="GLUTAMATE SYNTHASE [NADPH] SMALL CHAIN-RELATED"/>
    <property type="match status" value="1"/>
</dbReference>
<comment type="caution">
    <text evidence="2">The sequence shown here is derived from an EMBL/GenBank/DDBJ whole genome shotgun (WGS) entry which is preliminary data.</text>
</comment>
<name>A0A544QXK4_9FIRM</name>
<gene>
    <name evidence="2" type="ORF">EXD82_01490</name>
</gene>
<dbReference type="InterPro" id="IPR023753">
    <property type="entry name" value="FAD/NAD-binding_dom"/>
</dbReference>
<dbReference type="Proteomes" id="UP000317863">
    <property type="component" value="Unassembled WGS sequence"/>
</dbReference>
<dbReference type="Pfam" id="PF10589">
    <property type="entry name" value="NADH_4Fe-4S"/>
    <property type="match status" value="1"/>
</dbReference>
<dbReference type="SUPFAM" id="SSF46548">
    <property type="entry name" value="alpha-helical ferredoxin"/>
    <property type="match status" value="2"/>
</dbReference>
<feature type="domain" description="NADH-ubiquinone oxidoreductase 51kDa subunit iron-sulphur binding" evidence="1">
    <location>
        <begin position="37"/>
        <end position="82"/>
    </location>
</feature>
<accession>A0A544QXK4</accession>
<protein>
    <submittedName>
        <fullName evidence="2">FAD-binding protein</fullName>
    </submittedName>
</protein>
<dbReference type="Pfam" id="PF07992">
    <property type="entry name" value="Pyr_redox_2"/>
    <property type="match status" value="1"/>
</dbReference>
<dbReference type="Pfam" id="PF14691">
    <property type="entry name" value="Fer4_20"/>
    <property type="match status" value="1"/>
</dbReference>
<dbReference type="EMBL" id="SGJB01000002">
    <property type="protein sequence ID" value="TQQ85447.1"/>
    <property type="molecule type" value="Genomic_DNA"/>
</dbReference>
<organism evidence="2 3">
    <name type="scientific">Peptacetobacter hominis</name>
    <dbReference type="NCBI Taxonomy" id="2743610"/>
    <lineage>
        <taxon>Bacteria</taxon>
        <taxon>Bacillati</taxon>
        <taxon>Bacillota</taxon>
        <taxon>Clostridia</taxon>
        <taxon>Peptostreptococcales</taxon>
        <taxon>Peptostreptococcaceae</taxon>
        <taxon>Peptacetobacter</taxon>
    </lineage>
</organism>
<dbReference type="Gene3D" id="1.10.1060.10">
    <property type="entry name" value="Alpha-helical ferredoxin"/>
    <property type="match status" value="1"/>
</dbReference>
<dbReference type="NCBIfam" id="NF009410">
    <property type="entry name" value="PRK12771.1"/>
    <property type="match status" value="1"/>
</dbReference>
<dbReference type="PANTHER" id="PTHR42783">
    <property type="entry name" value="GLUTAMATE SYNTHASE [NADPH] SMALL CHAIN"/>
    <property type="match status" value="1"/>
</dbReference>
<dbReference type="InterPro" id="IPR036188">
    <property type="entry name" value="FAD/NAD-bd_sf"/>
</dbReference>
<dbReference type="AlphaFoldDB" id="A0A544QXK4"/>
<sequence length="611" mass="66226">MSRLRISTPDSAQVVVESLYKDVERRIVASPPGLCPVDLSLSFLNLCHSQTCGKCVPCRVGLDQLKSMITEVLDGDADLSIIDNIERTAKVIMQSADCAIGYEAAHMVLKGVQGFKDDYIEHIENGRCLCSLEQPVPCVALCPAGVDVPGYIALIREGRYKDAIRLIRKDNPFPTACALICEHPCEARCRRNMIDDSINIRGLKRFAVDMAGEVPVPENAPSTGKKVAIIGGGPGGLSAAYYLSLMGHKAVVYEKEHKLGGMLHFGIPNYRLPEESLSKDIDAILSTGVEVKYGVAVGKDISIKELKKEYDAMYISIGAQLDRKIGMEGEESNGVVSAVEMLHNIGLGNYPDFTGKTVAVIGGGNVAMDAARSSIRLGAKDVKIVYRRRKEDMTAIAEEVEGAEAEGCELITLQAPKRVESDEEGNVTALWTQPQIIGKMDSWGRPRPENADLPEKRIECDIVVVAIGQGIEYKPFEDFGIPVKRGVLEALSSSEVEELPGIFAGGDCVTGPATVIKAIAAGKVAAANIDNYLGYNHLISCDVEIPNVRLEDKVACGRVNVTERPAGERKLDFEEVELGMTCEGAKREASRCLRCDKFGYGSFKGGRAARW</sequence>
<dbReference type="GO" id="GO:0051539">
    <property type="term" value="F:4 iron, 4 sulfur cluster binding"/>
    <property type="evidence" value="ECO:0007669"/>
    <property type="project" value="InterPro"/>
</dbReference>
<evidence type="ECO:0000313" key="2">
    <source>
        <dbReference type="EMBL" id="TQQ85447.1"/>
    </source>
</evidence>
<dbReference type="RefSeq" id="WP_142535151.1">
    <property type="nucleotide sequence ID" value="NZ_SGJB01000002.1"/>
</dbReference>
<evidence type="ECO:0000259" key="1">
    <source>
        <dbReference type="SMART" id="SM00928"/>
    </source>
</evidence>
<dbReference type="SMART" id="SM00928">
    <property type="entry name" value="NADH_4Fe-4S"/>
    <property type="match status" value="1"/>
</dbReference>
<dbReference type="GO" id="GO:0016491">
    <property type="term" value="F:oxidoreductase activity"/>
    <property type="evidence" value="ECO:0007669"/>
    <property type="project" value="InterPro"/>
</dbReference>
<dbReference type="InterPro" id="IPR019575">
    <property type="entry name" value="Nuop51_4Fe4S-bd"/>
</dbReference>